<sequence length="205" mass="23928">MFLLRIAEGFLMHVISDCRYFEFAVNSVFINENRISHEHEKLVIVDMRYLSFPEEAFKKFMNVSNVFIAHHFVLVGNKSLFPPDFYDSHFFIDSSMSMTDFVDRLLRLSREKISVDQYCARLTGLIHHKDASQGILLTNMERKIRTLVFKNLPVANMASRLMLSHKTVYSHLNNMKTKYRARSLSFLYLKIQNGELPDGDAARAH</sequence>
<evidence type="ECO:0000256" key="1">
    <source>
        <dbReference type="ARBA" id="ARBA00023125"/>
    </source>
</evidence>
<dbReference type="InterPro" id="IPR036388">
    <property type="entry name" value="WH-like_DNA-bd_sf"/>
</dbReference>
<keyword evidence="4" id="KW-1185">Reference proteome</keyword>
<dbReference type="EMBL" id="CU468135">
    <property type="protein sequence ID" value="CAO98357.1"/>
    <property type="molecule type" value="Genomic_DNA"/>
</dbReference>
<dbReference type="KEGG" id="eta:ETA_33110"/>
<dbReference type="HOGENOM" id="CLU_1370349_0_0_6"/>
<dbReference type="eggNOG" id="COG2771">
    <property type="taxonomic scope" value="Bacteria"/>
</dbReference>
<protein>
    <submittedName>
        <fullName evidence="3">Probable regulatory protein, LuxR family</fullName>
    </submittedName>
</protein>
<proteinExistence type="predicted"/>
<dbReference type="AlphaFoldDB" id="B2VJM8"/>
<evidence type="ECO:0000259" key="2">
    <source>
        <dbReference type="SMART" id="SM00421"/>
    </source>
</evidence>
<dbReference type="Gene3D" id="1.10.10.10">
    <property type="entry name" value="Winged helix-like DNA-binding domain superfamily/Winged helix DNA-binding domain"/>
    <property type="match status" value="1"/>
</dbReference>
<accession>B2VJM8</accession>
<organism evidence="3 4">
    <name type="scientific">Erwinia tasmaniensis (strain DSM 17950 / CFBP 7177 / CIP 109463 / NCPPB 4357 / Et1/99)</name>
    <dbReference type="NCBI Taxonomy" id="465817"/>
    <lineage>
        <taxon>Bacteria</taxon>
        <taxon>Pseudomonadati</taxon>
        <taxon>Pseudomonadota</taxon>
        <taxon>Gammaproteobacteria</taxon>
        <taxon>Enterobacterales</taxon>
        <taxon>Erwiniaceae</taxon>
        <taxon>Erwinia</taxon>
    </lineage>
</organism>
<keyword evidence="1" id="KW-0238">DNA-binding</keyword>
<evidence type="ECO:0000313" key="4">
    <source>
        <dbReference type="Proteomes" id="UP000001726"/>
    </source>
</evidence>
<reference evidence="3 4" key="1">
    <citation type="journal article" date="2008" name="Environ. Microbiol.">
        <title>The genome of Erwinia tasmaniensis strain Et1/99, a non-pathogenic bacterium in the genus Erwinia.</title>
        <authorList>
            <person name="Kube M."/>
            <person name="Migdoll A.M."/>
            <person name="Mueller I."/>
            <person name="Kuhl H."/>
            <person name="Beck A."/>
            <person name="Reinhardt R."/>
            <person name="Geider K."/>
        </authorList>
    </citation>
    <scope>NUCLEOTIDE SEQUENCE [LARGE SCALE GENOMIC DNA]</scope>
    <source>
        <strain evidence="4">DSM 17950 / CFBP 7177 / CIP 109463 / NCPPB 4357 / Et1/99</strain>
    </source>
</reference>
<dbReference type="InterPro" id="IPR016032">
    <property type="entry name" value="Sig_transdc_resp-reg_C-effctor"/>
</dbReference>
<evidence type="ECO:0000313" key="3">
    <source>
        <dbReference type="EMBL" id="CAO98357.1"/>
    </source>
</evidence>
<gene>
    <name evidence="3" type="ordered locus">ETA_33110</name>
</gene>
<dbReference type="Proteomes" id="UP000001726">
    <property type="component" value="Chromosome"/>
</dbReference>
<dbReference type="GO" id="GO:0003677">
    <property type="term" value="F:DNA binding"/>
    <property type="evidence" value="ECO:0007669"/>
    <property type="project" value="UniProtKB-KW"/>
</dbReference>
<feature type="domain" description="HTH luxR-type" evidence="2">
    <location>
        <begin position="134"/>
        <end position="191"/>
    </location>
</feature>
<dbReference type="InterPro" id="IPR000792">
    <property type="entry name" value="Tscrpt_reg_LuxR_C"/>
</dbReference>
<dbReference type="GO" id="GO:0006355">
    <property type="term" value="P:regulation of DNA-templated transcription"/>
    <property type="evidence" value="ECO:0007669"/>
    <property type="project" value="InterPro"/>
</dbReference>
<name>B2VJM8_ERWT9</name>
<dbReference type="SMART" id="SM00421">
    <property type="entry name" value="HTH_LUXR"/>
    <property type="match status" value="1"/>
</dbReference>
<dbReference type="Pfam" id="PF00196">
    <property type="entry name" value="GerE"/>
    <property type="match status" value="1"/>
</dbReference>
<dbReference type="SUPFAM" id="SSF46894">
    <property type="entry name" value="C-terminal effector domain of the bipartite response regulators"/>
    <property type="match status" value="1"/>
</dbReference>